<feature type="domain" description="Teneurin-like YD-shell" evidence="2">
    <location>
        <begin position="5"/>
        <end position="156"/>
    </location>
</feature>
<protein>
    <submittedName>
        <fullName evidence="3">Cell wall-associated polypeptide CWBP200</fullName>
    </submittedName>
</protein>
<sequence length="315" mass="35919">MLKSVKRPDGETVSFEYDPLGRRISKTYKGRTTRWVWDGNNPLHEWTDEEKREGAGDENLITWLFEEGSFVPTAKIVGNKAYSIITDYLGTPTHAFDSKGDKIWKRELDIYGKAREGDCSFIPFLFQGQYFDEETDLCYNRFRYYSPDTGSYISQDPIGLAGDNPTIYGYVFDNNTEIDPLGLDCKAQSNIYKGVQEASQILKERGLPRQVRKNILQSFDVQTIKVRLARTNEYGIRFHDKGLKATANGRYLFETFPASRNSLAIKPEWNNMTDIKQWQIKKGTLLFEGVAAPQGNLSGGQIQKFVVDDPVTSLI</sequence>
<dbReference type="EMBL" id="UGTF01000002">
    <property type="protein sequence ID" value="SUB88702.1"/>
    <property type="molecule type" value="Genomic_DNA"/>
</dbReference>
<proteinExistence type="predicted"/>
<dbReference type="AlphaFoldDB" id="A0A379E8L1"/>
<evidence type="ECO:0000313" key="4">
    <source>
        <dbReference type="Proteomes" id="UP000254156"/>
    </source>
</evidence>
<dbReference type="InterPro" id="IPR056823">
    <property type="entry name" value="TEN-like_YD-shell"/>
</dbReference>
<dbReference type="PANTHER" id="PTHR32305">
    <property type="match status" value="1"/>
</dbReference>
<dbReference type="InterPro" id="IPR006530">
    <property type="entry name" value="YD"/>
</dbReference>
<dbReference type="InterPro" id="IPR050708">
    <property type="entry name" value="T6SS_VgrG/RHS"/>
</dbReference>
<evidence type="ECO:0000256" key="1">
    <source>
        <dbReference type="ARBA" id="ARBA00022737"/>
    </source>
</evidence>
<organism evidence="3 4">
    <name type="scientific">Porphyromonas macacae</name>
    <dbReference type="NCBI Taxonomy" id="28115"/>
    <lineage>
        <taxon>Bacteria</taxon>
        <taxon>Pseudomonadati</taxon>
        <taxon>Bacteroidota</taxon>
        <taxon>Bacteroidia</taxon>
        <taxon>Bacteroidales</taxon>
        <taxon>Porphyromonadaceae</taxon>
        <taxon>Porphyromonas</taxon>
    </lineage>
</organism>
<reference evidence="3 4" key="1">
    <citation type="submission" date="2018-06" db="EMBL/GenBank/DDBJ databases">
        <authorList>
            <consortium name="Pathogen Informatics"/>
            <person name="Doyle S."/>
        </authorList>
    </citation>
    <scope>NUCLEOTIDE SEQUENCE [LARGE SCALE GENOMIC DNA]</scope>
    <source>
        <strain evidence="3 4">NCTC11632</strain>
    </source>
</reference>
<evidence type="ECO:0000313" key="3">
    <source>
        <dbReference type="EMBL" id="SUB88702.1"/>
    </source>
</evidence>
<dbReference type="NCBIfam" id="TIGR01643">
    <property type="entry name" value="YD_repeat_2x"/>
    <property type="match status" value="1"/>
</dbReference>
<accession>A0A379E8L1</accession>
<evidence type="ECO:0000259" key="2">
    <source>
        <dbReference type="Pfam" id="PF25023"/>
    </source>
</evidence>
<dbReference type="PANTHER" id="PTHR32305:SF15">
    <property type="entry name" value="PROTEIN RHSA-RELATED"/>
    <property type="match status" value="1"/>
</dbReference>
<dbReference type="RefSeq" id="WP_115096658.1">
    <property type="nucleotide sequence ID" value="NZ_UGTF01000002.1"/>
</dbReference>
<dbReference type="PRINTS" id="PR00394">
    <property type="entry name" value="RHSPROTEIN"/>
</dbReference>
<keyword evidence="1" id="KW-0677">Repeat</keyword>
<name>A0A379E8L1_9PORP</name>
<dbReference type="Pfam" id="PF25023">
    <property type="entry name" value="TEN_YD-shell"/>
    <property type="match status" value="1"/>
</dbReference>
<dbReference type="Gene3D" id="2.180.10.10">
    <property type="entry name" value="RHS repeat-associated core"/>
    <property type="match status" value="1"/>
</dbReference>
<gene>
    <name evidence="3" type="primary">wapA_11</name>
    <name evidence="3" type="ORF">NCTC11632_00774</name>
</gene>
<dbReference type="Proteomes" id="UP000254156">
    <property type="component" value="Unassembled WGS sequence"/>
</dbReference>
<dbReference type="NCBIfam" id="TIGR03696">
    <property type="entry name" value="Rhs_assc_core"/>
    <property type="match status" value="1"/>
</dbReference>
<dbReference type="InterPro" id="IPR022385">
    <property type="entry name" value="Rhs_assc_core"/>
</dbReference>